<evidence type="ECO:0000256" key="7">
    <source>
        <dbReference type="ARBA" id="ARBA00047685"/>
    </source>
</evidence>
<dbReference type="UniPathway" id="UPA00070"/>
<feature type="domain" description="Dihydroorotate dehydrogenase catalytic" evidence="12">
    <location>
        <begin position="4"/>
        <end position="289"/>
    </location>
</feature>
<evidence type="ECO:0000256" key="10">
    <source>
        <dbReference type="ARBA" id="ARBA00049714"/>
    </source>
</evidence>
<dbReference type="PANTHER" id="PTHR43073:SF2">
    <property type="entry name" value="DIHYDROPYRIMIDINE DEHYDROGENASE [NADP(+)]"/>
    <property type="match status" value="1"/>
</dbReference>
<dbReference type="GO" id="GO:0050661">
    <property type="term" value="F:NADP binding"/>
    <property type="evidence" value="ECO:0007669"/>
    <property type="project" value="TreeGrafter"/>
</dbReference>
<comment type="function">
    <text evidence="9">Involved in pyrimidine base degradation. Catalyzes physiologically the reduction of uracil to 5,6-dihydrouracil (DHU) by using NADH as a specific cosubstrate. It also catalyzes the reverse reaction and the reduction of thymine to 5,6-dihydrothymine (DHT).</text>
</comment>
<evidence type="ECO:0000256" key="11">
    <source>
        <dbReference type="ARBA" id="ARBA00049728"/>
    </source>
</evidence>
<comment type="catalytic activity">
    <reaction evidence="7">
        <text>5,6-dihydrothymine + NAD(+) = thymine + NADH + H(+)</text>
        <dbReference type="Rhea" id="RHEA:28791"/>
        <dbReference type="ChEBI" id="CHEBI:15378"/>
        <dbReference type="ChEBI" id="CHEBI:17821"/>
        <dbReference type="ChEBI" id="CHEBI:27468"/>
        <dbReference type="ChEBI" id="CHEBI:57540"/>
        <dbReference type="ChEBI" id="CHEBI:57945"/>
        <dbReference type="EC" id="1.3.1.1"/>
    </reaction>
</comment>
<evidence type="ECO:0000256" key="1">
    <source>
        <dbReference type="ARBA" id="ARBA00001917"/>
    </source>
</evidence>
<keyword evidence="3" id="KW-0285">Flavoprotein</keyword>
<dbReference type="PIRSF" id="PIRSF000164">
    <property type="entry name" value="DHO_oxidase"/>
    <property type="match status" value="1"/>
</dbReference>
<dbReference type="AlphaFoldDB" id="A0A2W7NQC7"/>
<reference evidence="13 14" key="1">
    <citation type="submission" date="2018-06" db="EMBL/GenBank/DDBJ databases">
        <title>Genomic Encyclopedia of Archaeal and Bacterial Type Strains, Phase II (KMG-II): from individual species to whole genera.</title>
        <authorList>
            <person name="Goeker M."/>
        </authorList>
    </citation>
    <scope>NUCLEOTIDE SEQUENCE [LARGE SCALE GENOMIC DNA]</scope>
    <source>
        <strain evidence="13 14">DSM 6779</strain>
    </source>
</reference>
<dbReference type="NCBIfam" id="NF005741">
    <property type="entry name" value="PRK07565.1"/>
    <property type="match status" value="1"/>
</dbReference>
<dbReference type="Pfam" id="PF01180">
    <property type="entry name" value="DHO_dh"/>
    <property type="match status" value="1"/>
</dbReference>
<dbReference type="GO" id="GO:0006210">
    <property type="term" value="P:thymine catabolic process"/>
    <property type="evidence" value="ECO:0007669"/>
    <property type="project" value="TreeGrafter"/>
</dbReference>
<evidence type="ECO:0000256" key="5">
    <source>
        <dbReference type="ARBA" id="ARBA00022975"/>
    </source>
</evidence>
<dbReference type="PANTHER" id="PTHR43073">
    <property type="entry name" value="DIHYDROPYRIMIDINE DEHYDROGENASE [NADP(+)]"/>
    <property type="match status" value="1"/>
</dbReference>
<dbReference type="Gene3D" id="3.20.20.70">
    <property type="entry name" value="Aldolase class I"/>
    <property type="match status" value="1"/>
</dbReference>
<dbReference type="SUPFAM" id="SSF51395">
    <property type="entry name" value="FMN-linked oxidoreductases"/>
    <property type="match status" value="1"/>
</dbReference>
<keyword evidence="6" id="KW-0560">Oxidoreductase</keyword>
<evidence type="ECO:0000256" key="8">
    <source>
        <dbReference type="ARBA" id="ARBA00048792"/>
    </source>
</evidence>
<evidence type="ECO:0000259" key="12">
    <source>
        <dbReference type="Pfam" id="PF01180"/>
    </source>
</evidence>
<evidence type="ECO:0000313" key="13">
    <source>
        <dbReference type="EMBL" id="PZX20327.1"/>
    </source>
</evidence>
<dbReference type="GO" id="GO:0004159">
    <property type="term" value="F:dihydropyrimidine dehydrogenase (NAD+) activity"/>
    <property type="evidence" value="ECO:0007669"/>
    <property type="project" value="UniProtKB-EC"/>
</dbReference>
<dbReference type="OrthoDB" id="9794954at2"/>
<evidence type="ECO:0000313" key="14">
    <source>
        <dbReference type="Proteomes" id="UP000249239"/>
    </source>
</evidence>
<keyword evidence="5" id="KW-0665">Pyrimidine biosynthesis</keyword>
<keyword evidence="4" id="KW-0288">FMN</keyword>
<dbReference type="GO" id="GO:0004152">
    <property type="term" value="F:dihydroorotate dehydrogenase activity"/>
    <property type="evidence" value="ECO:0007669"/>
    <property type="project" value="InterPro"/>
</dbReference>
<accession>A0A2W7NQC7</accession>
<evidence type="ECO:0000256" key="2">
    <source>
        <dbReference type="ARBA" id="ARBA00004725"/>
    </source>
</evidence>
<comment type="caution">
    <text evidence="13">The sequence shown here is derived from an EMBL/GenBank/DDBJ whole genome shotgun (WGS) entry which is preliminary data.</text>
</comment>
<comment type="catalytic activity">
    <reaction evidence="8">
        <text>5,6-dihydrouracil + NAD(+) = uracil + NADH + H(+)</text>
        <dbReference type="Rhea" id="RHEA:20189"/>
        <dbReference type="ChEBI" id="CHEBI:15378"/>
        <dbReference type="ChEBI" id="CHEBI:15901"/>
        <dbReference type="ChEBI" id="CHEBI:17568"/>
        <dbReference type="ChEBI" id="CHEBI:57540"/>
        <dbReference type="ChEBI" id="CHEBI:57945"/>
        <dbReference type="EC" id="1.3.1.1"/>
    </reaction>
</comment>
<comment type="cofactor">
    <cofactor evidence="1">
        <name>FMN</name>
        <dbReference type="ChEBI" id="CHEBI:58210"/>
    </cofactor>
</comment>
<dbReference type="GO" id="GO:0006212">
    <property type="term" value="P:uracil catabolic process"/>
    <property type="evidence" value="ECO:0007669"/>
    <property type="project" value="TreeGrafter"/>
</dbReference>
<dbReference type="Proteomes" id="UP000249239">
    <property type="component" value="Unassembled WGS sequence"/>
</dbReference>
<sequence>MKDLSTTYLGLKLKNPFIVSSSGLTNTAAKIEKLAAAGAGAIVLKSLFEEQLNHSVNQHIHKSQGTDYPEAYDYVAGYVKNNEVNDYLKLIAEAKQKVDVPIIASINCFSADEWVDFAKQIEQAGADAIELNLFVVNTDKNSEASEYEELYLNVLSNVRKHVTIPIAMKLGSNFSNLVAVVNKLSVHGAQGVVLFNRFYEPDIDIDHLAIKAAHVFSTPADIRQSIRWVSIVSSKIKNIDVAASTGIHTGEAAIKQLLVGAKAVQICSVIYKHGPEALTKMVSELNQWMKNKNFNHIEEFRGMLNYGHISEPQIFERAQFMKYFSGLE</sequence>
<name>A0A2W7NQC7_9BACT</name>
<comment type="subunit">
    <text evidence="10">Heterotetramer of 2 PreA and 2 PreT subunits.</text>
</comment>
<evidence type="ECO:0000256" key="3">
    <source>
        <dbReference type="ARBA" id="ARBA00022630"/>
    </source>
</evidence>
<dbReference type="EC" id="1.3.1.1" evidence="11"/>
<evidence type="ECO:0000256" key="6">
    <source>
        <dbReference type="ARBA" id="ARBA00023002"/>
    </source>
</evidence>
<dbReference type="RefSeq" id="WP_111444061.1">
    <property type="nucleotide sequence ID" value="NZ_QKZK01000002.1"/>
</dbReference>
<dbReference type="GO" id="GO:0044205">
    <property type="term" value="P:'de novo' UMP biosynthetic process"/>
    <property type="evidence" value="ECO:0007669"/>
    <property type="project" value="UniProtKB-UniPathway"/>
</dbReference>
<dbReference type="InterPro" id="IPR005720">
    <property type="entry name" value="Dihydroorotate_DH_cat"/>
</dbReference>
<keyword evidence="14" id="KW-1185">Reference proteome</keyword>
<dbReference type="EMBL" id="QKZK01000002">
    <property type="protein sequence ID" value="PZX20327.1"/>
    <property type="molecule type" value="Genomic_DNA"/>
</dbReference>
<dbReference type="InterPro" id="IPR012135">
    <property type="entry name" value="Dihydroorotate_DH_1_2"/>
</dbReference>
<proteinExistence type="predicted"/>
<organism evidence="13 14">
    <name type="scientific">Breznakibacter xylanolyticus</name>
    <dbReference type="NCBI Taxonomy" id="990"/>
    <lineage>
        <taxon>Bacteria</taxon>
        <taxon>Pseudomonadati</taxon>
        <taxon>Bacteroidota</taxon>
        <taxon>Bacteroidia</taxon>
        <taxon>Marinilabiliales</taxon>
        <taxon>Marinilabiliaceae</taxon>
        <taxon>Breznakibacter</taxon>
    </lineage>
</organism>
<comment type="pathway">
    <text evidence="2">Pyrimidine metabolism; UMP biosynthesis via de novo pathway.</text>
</comment>
<protein>
    <recommendedName>
        <fullName evidence="11">dihydrouracil dehydrogenase (NAD(+))</fullName>
        <ecNumber evidence="11">1.3.1.1</ecNumber>
    </recommendedName>
</protein>
<dbReference type="InterPro" id="IPR013785">
    <property type="entry name" value="Aldolase_TIM"/>
</dbReference>
<gene>
    <name evidence="13" type="ORF">LX69_00324</name>
</gene>
<dbReference type="GO" id="GO:0002058">
    <property type="term" value="F:uracil binding"/>
    <property type="evidence" value="ECO:0007669"/>
    <property type="project" value="TreeGrafter"/>
</dbReference>
<evidence type="ECO:0000256" key="4">
    <source>
        <dbReference type="ARBA" id="ARBA00022643"/>
    </source>
</evidence>
<evidence type="ECO:0000256" key="9">
    <source>
        <dbReference type="ARBA" id="ARBA00049578"/>
    </source>
</evidence>
<dbReference type="GO" id="GO:0005737">
    <property type="term" value="C:cytoplasm"/>
    <property type="evidence" value="ECO:0007669"/>
    <property type="project" value="InterPro"/>
</dbReference>